<keyword evidence="1" id="KW-0812">Transmembrane</keyword>
<protein>
    <submittedName>
        <fullName evidence="2">Intein N-terminal splicing region</fullName>
    </submittedName>
</protein>
<keyword evidence="3" id="KW-1185">Reference proteome</keyword>
<gene>
    <name evidence="2" type="ORF">GA0070609_0253</name>
</gene>
<keyword evidence="1" id="KW-1133">Transmembrane helix</keyword>
<dbReference type="EMBL" id="LT607750">
    <property type="protein sequence ID" value="SCG36400.1"/>
    <property type="molecule type" value="Genomic_DNA"/>
</dbReference>
<accession>A0A1C5GRJ7</accession>
<proteinExistence type="predicted"/>
<evidence type="ECO:0000313" key="2">
    <source>
        <dbReference type="EMBL" id="SCG36400.1"/>
    </source>
</evidence>
<dbReference type="RefSeq" id="WP_088992083.1">
    <property type="nucleotide sequence ID" value="NZ_LT607750.1"/>
</dbReference>
<organism evidence="2 3">
    <name type="scientific">Micromonospora echinaurantiaca</name>
    <dbReference type="NCBI Taxonomy" id="47857"/>
    <lineage>
        <taxon>Bacteria</taxon>
        <taxon>Bacillati</taxon>
        <taxon>Actinomycetota</taxon>
        <taxon>Actinomycetes</taxon>
        <taxon>Micromonosporales</taxon>
        <taxon>Micromonosporaceae</taxon>
        <taxon>Micromonospora</taxon>
    </lineage>
</organism>
<sequence length="139" mass="14850">MPTLLLAIMTVLGLSGASYAVVRFRRDLDLLRRGARVPGEVVELRPVTFGYGPRTYHPVVRFRTADGREVTATPGRWRQTPLSAAPGPVTVVHEPSRPSRVLVEAPGIGTSSVVVPFVTLLGVSVIVLVVGGAVFLRLG</sequence>
<evidence type="ECO:0000313" key="3">
    <source>
        <dbReference type="Proteomes" id="UP000198217"/>
    </source>
</evidence>
<name>A0A1C5GRJ7_9ACTN</name>
<feature type="transmembrane region" description="Helical" evidence="1">
    <location>
        <begin position="113"/>
        <end position="136"/>
    </location>
</feature>
<reference evidence="2 3" key="1">
    <citation type="submission" date="2016-06" db="EMBL/GenBank/DDBJ databases">
        <authorList>
            <person name="Kjaerup R.B."/>
            <person name="Dalgaard T.S."/>
            <person name="Juul-Madsen H.R."/>
        </authorList>
    </citation>
    <scope>NUCLEOTIDE SEQUENCE [LARGE SCALE GENOMIC DNA]</scope>
    <source>
        <strain evidence="2 3">DSM 43904</strain>
    </source>
</reference>
<dbReference type="Proteomes" id="UP000198217">
    <property type="component" value="Chromosome I"/>
</dbReference>
<dbReference type="AlphaFoldDB" id="A0A1C5GRJ7"/>
<evidence type="ECO:0000256" key="1">
    <source>
        <dbReference type="SAM" id="Phobius"/>
    </source>
</evidence>
<keyword evidence="1" id="KW-0472">Membrane</keyword>